<reference evidence="5" key="1">
    <citation type="submission" date="2015-10" db="EMBL/GenBank/DDBJ databases">
        <authorList>
            <person name="Regsiter A."/>
            <person name="william w."/>
        </authorList>
    </citation>
    <scope>NUCLEOTIDE SEQUENCE</scope>
    <source>
        <strain evidence="5">Montdore</strain>
    </source>
</reference>
<dbReference type="Proteomes" id="UP001412239">
    <property type="component" value="Unassembled WGS sequence"/>
</dbReference>
<name>A0A292Q1X3_9PEZI</name>
<proteinExistence type="predicted"/>
<dbReference type="InterPro" id="IPR051477">
    <property type="entry name" value="Expansin_CellWall"/>
</dbReference>
<dbReference type="AlphaFoldDB" id="A0A292Q1X3"/>
<dbReference type="CDD" id="cd22191">
    <property type="entry name" value="DPBB_RlpA_EXP_N-like"/>
    <property type="match status" value="1"/>
</dbReference>
<dbReference type="SUPFAM" id="SSF50685">
    <property type="entry name" value="Barwin-like endoglucanases"/>
    <property type="match status" value="1"/>
</dbReference>
<evidence type="ECO:0000256" key="2">
    <source>
        <dbReference type="SAM" id="MobiDB-lite"/>
    </source>
</evidence>
<evidence type="ECO:0000313" key="5">
    <source>
        <dbReference type="EMBL" id="CUS13424.1"/>
    </source>
</evidence>
<accession>A0A292Q1X3</accession>
<organism evidence="5 6">
    <name type="scientific">Tuber aestivum</name>
    <name type="common">summer truffle</name>
    <dbReference type="NCBI Taxonomy" id="59557"/>
    <lineage>
        <taxon>Eukaryota</taxon>
        <taxon>Fungi</taxon>
        <taxon>Dikarya</taxon>
        <taxon>Ascomycota</taxon>
        <taxon>Pezizomycotina</taxon>
        <taxon>Pezizomycetes</taxon>
        <taxon>Pezizales</taxon>
        <taxon>Tuberaceae</taxon>
        <taxon>Tuber</taxon>
    </lineage>
</organism>
<gene>
    <name evidence="5" type="ORF">GSTUAT00002362001</name>
</gene>
<feature type="region of interest" description="Disordered" evidence="2">
    <location>
        <begin position="58"/>
        <end position="78"/>
    </location>
</feature>
<sequence length="329" mass="33663">MKVSSTTILSLVLALNGAMASPLRARGFKVVTVTELATEYVHVTSTAWVDPVEYAPTAVSTTEPSPKGKNKDHVPTNAPSVSILETLASPTVSSSISKLSVMPSSTLAYSSVETTQQTTLSIPSTPTTVSTSSTSSATPVPTTESIPTTTSELPTSTPIPHPTPTSMPTSIQEPPTTLQTSTLSAPITPTPPPIKIESSTTAPAPVPSAPSGGTPSSGGSTGGGDIHVGEGTFYDTGLGSCGIVSAPSEHVCAISHLLMDSKKTGDPNKNPFCGSTILISYNNGPKVPVKIVDRCQGCAHDDIDLSPSAFKAMGAEESAGRVKVSWTFA</sequence>
<protein>
    <recommendedName>
        <fullName evidence="4">RlpA-like protein double-psi beta-barrel domain-containing protein</fullName>
    </recommendedName>
</protein>
<feature type="compositionally biased region" description="Low complexity" evidence="2">
    <location>
        <begin position="195"/>
        <end position="214"/>
    </location>
</feature>
<evidence type="ECO:0000256" key="1">
    <source>
        <dbReference type="ARBA" id="ARBA00022729"/>
    </source>
</evidence>
<evidence type="ECO:0000313" key="6">
    <source>
        <dbReference type="Proteomes" id="UP001412239"/>
    </source>
</evidence>
<feature type="compositionally biased region" description="Low complexity" evidence="2">
    <location>
        <begin position="116"/>
        <end position="156"/>
    </location>
</feature>
<feature type="signal peptide" evidence="3">
    <location>
        <begin position="1"/>
        <end position="20"/>
    </location>
</feature>
<dbReference type="PANTHER" id="PTHR31836">
    <property type="match status" value="1"/>
</dbReference>
<dbReference type="InterPro" id="IPR036908">
    <property type="entry name" value="RlpA-like_sf"/>
</dbReference>
<dbReference type="Gene3D" id="2.40.40.10">
    <property type="entry name" value="RlpA-like domain"/>
    <property type="match status" value="1"/>
</dbReference>
<evidence type="ECO:0000256" key="3">
    <source>
        <dbReference type="SAM" id="SignalP"/>
    </source>
</evidence>
<feature type="region of interest" description="Disordered" evidence="2">
    <location>
        <begin position="116"/>
        <end position="228"/>
    </location>
</feature>
<keyword evidence="1 3" id="KW-0732">Signal</keyword>
<dbReference type="EMBL" id="LN890972">
    <property type="protein sequence ID" value="CUS13424.1"/>
    <property type="molecule type" value="Genomic_DNA"/>
</dbReference>
<dbReference type="Pfam" id="PF03330">
    <property type="entry name" value="DPBB_1"/>
    <property type="match status" value="1"/>
</dbReference>
<evidence type="ECO:0000259" key="4">
    <source>
        <dbReference type="Pfam" id="PF03330"/>
    </source>
</evidence>
<dbReference type="PANTHER" id="PTHR31836:SF28">
    <property type="entry name" value="SRCR DOMAIN-CONTAINING PROTEIN-RELATED"/>
    <property type="match status" value="1"/>
</dbReference>
<feature type="chain" id="PRO_5012245690" description="RlpA-like protein double-psi beta-barrel domain-containing protein" evidence="3">
    <location>
        <begin position="21"/>
        <end position="329"/>
    </location>
</feature>
<feature type="compositionally biased region" description="Gly residues" evidence="2">
    <location>
        <begin position="215"/>
        <end position="226"/>
    </location>
</feature>
<keyword evidence="6" id="KW-1185">Reference proteome</keyword>
<feature type="domain" description="RlpA-like protein double-psi beta-barrel" evidence="4">
    <location>
        <begin position="275"/>
        <end position="325"/>
    </location>
</feature>
<dbReference type="InterPro" id="IPR009009">
    <property type="entry name" value="RlpA-like_DPBB"/>
</dbReference>